<name>A0A5C3QHT4_9AGAR</name>
<keyword evidence="3" id="KW-1185">Reference proteome</keyword>
<reference evidence="2 3" key="1">
    <citation type="journal article" date="2019" name="Nat. Ecol. Evol.">
        <title>Megaphylogeny resolves global patterns of mushroom evolution.</title>
        <authorList>
            <person name="Varga T."/>
            <person name="Krizsan K."/>
            <person name="Foldi C."/>
            <person name="Dima B."/>
            <person name="Sanchez-Garcia M."/>
            <person name="Sanchez-Ramirez S."/>
            <person name="Szollosi G.J."/>
            <person name="Szarkandi J.G."/>
            <person name="Papp V."/>
            <person name="Albert L."/>
            <person name="Andreopoulos W."/>
            <person name="Angelini C."/>
            <person name="Antonin V."/>
            <person name="Barry K.W."/>
            <person name="Bougher N.L."/>
            <person name="Buchanan P."/>
            <person name="Buyck B."/>
            <person name="Bense V."/>
            <person name="Catcheside P."/>
            <person name="Chovatia M."/>
            <person name="Cooper J."/>
            <person name="Damon W."/>
            <person name="Desjardin D."/>
            <person name="Finy P."/>
            <person name="Geml J."/>
            <person name="Haridas S."/>
            <person name="Hughes K."/>
            <person name="Justo A."/>
            <person name="Karasinski D."/>
            <person name="Kautmanova I."/>
            <person name="Kiss B."/>
            <person name="Kocsube S."/>
            <person name="Kotiranta H."/>
            <person name="LaButti K.M."/>
            <person name="Lechner B.E."/>
            <person name="Liimatainen K."/>
            <person name="Lipzen A."/>
            <person name="Lukacs Z."/>
            <person name="Mihaltcheva S."/>
            <person name="Morgado L.N."/>
            <person name="Niskanen T."/>
            <person name="Noordeloos M.E."/>
            <person name="Ohm R.A."/>
            <person name="Ortiz-Santana B."/>
            <person name="Ovrebo C."/>
            <person name="Racz N."/>
            <person name="Riley R."/>
            <person name="Savchenko A."/>
            <person name="Shiryaev A."/>
            <person name="Soop K."/>
            <person name="Spirin V."/>
            <person name="Szebenyi C."/>
            <person name="Tomsovsky M."/>
            <person name="Tulloss R.E."/>
            <person name="Uehling J."/>
            <person name="Grigoriev I.V."/>
            <person name="Vagvolgyi C."/>
            <person name="Papp T."/>
            <person name="Martin F.M."/>
            <person name="Miettinen O."/>
            <person name="Hibbett D.S."/>
            <person name="Nagy L.G."/>
        </authorList>
    </citation>
    <scope>NUCLEOTIDE SEQUENCE [LARGE SCALE GENOMIC DNA]</scope>
    <source>
        <strain evidence="2 3">CBS 309.79</strain>
    </source>
</reference>
<evidence type="ECO:0000256" key="1">
    <source>
        <dbReference type="SAM" id="MobiDB-lite"/>
    </source>
</evidence>
<dbReference type="EMBL" id="ML178826">
    <property type="protein sequence ID" value="TFL01057.1"/>
    <property type="molecule type" value="Genomic_DNA"/>
</dbReference>
<feature type="compositionally biased region" description="Polar residues" evidence="1">
    <location>
        <begin position="108"/>
        <end position="122"/>
    </location>
</feature>
<accession>A0A5C3QHT4</accession>
<organism evidence="2 3">
    <name type="scientific">Pterulicium gracile</name>
    <dbReference type="NCBI Taxonomy" id="1884261"/>
    <lineage>
        <taxon>Eukaryota</taxon>
        <taxon>Fungi</taxon>
        <taxon>Dikarya</taxon>
        <taxon>Basidiomycota</taxon>
        <taxon>Agaricomycotina</taxon>
        <taxon>Agaricomycetes</taxon>
        <taxon>Agaricomycetidae</taxon>
        <taxon>Agaricales</taxon>
        <taxon>Pleurotineae</taxon>
        <taxon>Pterulaceae</taxon>
        <taxon>Pterulicium</taxon>
    </lineage>
</organism>
<gene>
    <name evidence="2" type="ORF">BDV98DRAFT_593475</name>
</gene>
<evidence type="ECO:0000313" key="3">
    <source>
        <dbReference type="Proteomes" id="UP000305067"/>
    </source>
</evidence>
<dbReference type="AlphaFoldDB" id="A0A5C3QHT4"/>
<feature type="region of interest" description="Disordered" evidence="1">
    <location>
        <begin position="165"/>
        <end position="189"/>
    </location>
</feature>
<proteinExistence type="predicted"/>
<feature type="compositionally biased region" description="Polar residues" evidence="1">
    <location>
        <begin position="81"/>
        <end position="91"/>
    </location>
</feature>
<evidence type="ECO:0000313" key="2">
    <source>
        <dbReference type="EMBL" id="TFL01057.1"/>
    </source>
</evidence>
<dbReference type="Proteomes" id="UP000305067">
    <property type="component" value="Unassembled WGS sequence"/>
</dbReference>
<protein>
    <submittedName>
        <fullName evidence="2">Uncharacterized protein</fullName>
    </submittedName>
</protein>
<feature type="region of interest" description="Disordered" evidence="1">
    <location>
        <begin position="53"/>
        <end position="127"/>
    </location>
</feature>
<sequence>MTTIIDLSVSSILNLSEDDEPIDNIIDFFGDDDDETPITSDILDLLSSDILDLSADDYDNGSTPTPVPTVTGLPTEDEHPITSNTLDLSGETSDEDDNPIPPTPLPNAASTLKRTTNPSDGTQAYPVKRPKAAVAFCAPEYSKAKARHQPASFDLDEEDIDMLKHYRSPSLPPPPVEPQRQISAASTRP</sequence>
<feature type="compositionally biased region" description="Polar residues" evidence="1">
    <location>
        <begin position="180"/>
        <end position="189"/>
    </location>
</feature>